<feature type="compositionally biased region" description="Basic and acidic residues" evidence="1">
    <location>
        <begin position="380"/>
        <end position="394"/>
    </location>
</feature>
<evidence type="ECO:0000313" key="3">
    <source>
        <dbReference type="Proteomes" id="UP000313359"/>
    </source>
</evidence>
<feature type="region of interest" description="Disordered" evidence="1">
    <location>
        <begin position="362"/>
        <end position="402"/>
    </location>
</feature>
<organism evidence="2 3">
    <name type="scientific">Lentinus tigrinus ALCF2SS1-6</name>
    <dbReference type="NCBI Taxonomy" id="1328759"/>
    <lineage>
        <taxon>Eukaryota</taxon>
        <taxon>Fungi</taxon>
        <taxon>Dikarya</taxon>
        <taxon>Basidiomycota</taxon>
        <taxon>Agaricomycotina</taxon>
        <taxon>Agaricomycetes</taxon>
        <taxon>Polyporales</taxon>
        <taxon>Polyporaceae</taxon>
        <taxon>Lentinus</taxon>
    </lineage>
</organism>
<name>A0A5C2SDP6_9APHY</name>
<gene>
    <name evidence="2" type="ORF">L227DRAFT_64993</name>
</gene>
<keyword evidence="3" id="KW-1185">Reference proteome</keyword>
<reference evidence="2" key="1">
    <citation type="journal article" date="2018" name="Genome Biol. Evol.">
        <title>Genomics and development of Lentinus tigrinus, a white-rot wood-decaying mushroom with dimorphic fruiting bodies.</title>
        <authorList>
            <person name="Wu B."/>
            <person name="Xu Z."/>
            <person name="Knudson A."/>
            <person name="Carlson A."/>
            <person name="Chen N."/>
            <person name="Kovaka S."/>
            <person name="LaButti K."/>
            <person name="Lipzen A."/>
            <person name="Pennachio C."/>
            <person name="Riley R."/>
            <person name="Schakwitz W."/>
            <person name="Umezawa K."/>
            <person name="Ohm R.A."/>
            <person name="Grigoriev I.V."/>
            <person name="Nagy L.G."/>
            <person name="Gibbons J."/>
            <person name="Hibbett D."/>
        </authorList>
    </citation>
    <scope>NUCLEOTIDE SEQUENCE [LARGE SCALE GENOMIC DNA]</scope>
    <source>
        <strain evidence="2">ALCF2SS1-6</strain>
    </source>
</reference>
<dbReference type="EMBL" id="ML122262">
    <property type="protein sequence ID" value="RPD61304.1"/>
    <property type="molecule type" value="Genomic_DNA"/>
</dbReference>
<proteinExistence type="predicted"/>
<evidence type="ECO:0000313" key="2">
    <source>
        <dbReference type="EMBL" id="RPD61304.1"/>
    </source>
</evidence>
<sequence length="418" mass="44617">MDFASDDSDPFAATPASTVISDDIQDDIDQFLDTMSRPERTYTGDQHELASFPFYVRHSAAFSSLSYGPVMQPAILPGPSTSTQSMPPIYYGSSTPRSVASTSHVYSSDAASDASSPQSDATLVASPPISHWDSRIQEPYEEGRALRSATQRSYGNTVESPVDPHALIPRVYGYQASHVGVTSPTDAFTKPEYAASAFASGRRDIRDGNGELQHDGGPGLAAALYDETHRSRDVGVDTDTSATASTSTVSPESSPDTTAPPQRRSTGSSRRRRAASQSSSKPYDSPPPLDRPYACAYEGCSFGEVSCRSDVAMRDRCSTDVSAHSDGQDAQPAAARGERAHRGASAQVRRLRARLQARIRPEASPHFLPHHHGLPAQEGLGREDRDGAEADLARTSRNSGASASAYACLLSGSVRYPG</sequence>
<feature type="region of interest" description="Disordered" evidence="1">
    <location>
        <begin position="1"/>
        <end position="25"/>
    </location>
</feature>
<protein>
    <submittedName>
        <fullName evidence="2">Uncharacterized protein</fullName>
    </submittedName>
</protein>
<feature type="region of interest" description="Disordered" evidence="1">
    <location>
        <begin position="233"/>
        <end position="289"/>
    </location>
</feature>
<feature type="region of interest" description="Disordered" evidence="1">
    <location>
        <begin position="320"/>
        <end position="347"/>
    </location>
</feature>
<accession>A0A5C2SDP6</accession>
<evidence type="ECO:0000256" key="1">
    <source>
        <dbReference type="SAM" id="MobiDB-lite"/>
    </source>
</evidence>
<dbReference type="Proteomes" id="UP000313359">
    <property type="component" value="Unassembled WGS sequence"/>
</dbReference>
<feature type="compositionally biased region" description="Low complexity" evidence="1">
    <location>
        <begin position="237"/>
        <end position="268"/>
    </location>
</feature>
<dbReference type="AlphaFoldDB" id="A0A5C2SDP6"/>